<dbReference type="InterPro" id="IPR028889">
    <property type="entry name" value="USP"/>
</dbReference>
<dbReference type="AlphaFoldDB" id="A0A9K3D8A5"/>
<accession>A0A9K3D8A5</accession>
<dbReference type="Pfam" id="PF00443">
    <property type="entry name" value="UCH"/>
    <property type="match status" value="1"/>
</dbReference>
<dbReference type="GO" id="GO:0004843">
    <property type="term" value="F:cysteine-type deubiquitinase activity"/>
    <property type="evidence" value="ECO:0007669"/>
    <property type="project" value="InterPro"/>
</dbReference>
<dbReference type="PROSITE" id="PS50235">
    <property type="entry name" value="USP_3"/>
    <property type="match status" value="1"/>
</dbReference>
<evidence type="ECO:0000313" key="2">
    <source>
        <dbReference type="EMBL" id="GIQ90819.1"/>
    </source>
</evidence>
<organism evidence="2 3">
    <name type="scientific">Kipferlia bialata</name>
    <dbReference type="NCBI Taxonomy" id="797122"/>
    <lineage>
        <taxon>Eukaryota</taxon>
        <taxon>Metamonada</taxon>
        <taxon>Carpediemonas-like organisms</taxon>
        <taxon>Kipferlia</taxon>
    </lineage>
</organism>
<dbReference type="GO" id="GO:0016579">
    <property type="term" value="P:protein deubiquitination"/>
    <property type="evidence" value="ECO:0007669"/>
    <property type="project" value="InterPro"/>
</dbReference>
<feature type="domain" description="USP" evidence="1">
    <location>
        <begin position="1"/>
        <end position="115"/>
    </location>
</feature>
<comment type="caution">
    <text evidence="2">The sequence shown here is derived from an EMBL/GenBank/DDBJ whole genome shotgun (WGS) entry which is preliminary data.</text>
</comment>
<evidence type="ECO:0000259" key="1">
    <source>
        <dbReference type="PROSITE" id="PS50235"/>
    </source>
</evidence>
<dbReference type="InterPro" id="IPR001394">
    <property type="entry name" value="Peptidase_C19_UCH"/>
</dbReference>
<dbReference type="SUPFAM" id="SSF54001">
    <property type="entry name" value="Cysteine proteinases"/>
    <property type="match status" value="1"/>
</dbReference>
<name>A0A9K3D8A5_9EUKA</name>
<dbReference type="EMBL" id="BDIP01006712">
    <property type="protein sequence ID" value="GIQ90819.1"/>
    <property type="molecule type" value="Genomic_DNA"/>
</dbReference>
<sequence>GDSEAEDSTDTLASGVYRTQMRGIVQAGENGGFNLNPIPIDAEDVDPESESLYRLKGGILHGGGLGGGHYTAFVGTGSGDRRQYHNCNDSYTRPISRETALRENHGSVVLFYERE</sequence>
<dbReference type="Proteomes" id="UP000265618">
    <property type="component" value="Unassembled WGS sequence"/>
</dbReference>
<evidence type="ECO:0000313" key="3">
    <source>
        <dbReference type="Proteomes" id="UP000265618"/>
    </source>
</evidence>
<dbReference type="Gene3D" id="3.90.70.10">
    <property type="entry name" value="Cysteine proteinases"/>
    <property type="match status" value="1"/>
</dbReference>
<feature type="non-terminal residue" evidence="2">
    <location>
        <position position="1"/>
    </location>
</feature>
<proteinExistence type="predicted"/>
<keyword evidence="3" id="KW-1185">Reference proteome</keyword>
<gene>
    <name evidence="2" type="ORF">KIPB_013762</name>
</gene>
<dbReference type="InterPro" id="IPR038765">
    <property type="entry name" value="Papain-like_cys_pep_sf"/>
</dbReference>
<protein>
    <recommendedName>
        <fullName evidence="1">USP domain-containing protein</fullName>
    </recommendedName>
</protein>
<reference evidence="2 3" key="1">
    <citation type="journal article" date="2018" name="PLoS ONE">
        <title>The draft genome of Kipferlia bialata reveals reductive genome evolution in fornicate parasites.</title>
        <authorList>
            <person name="Tanifuji G."/>
            <person name="Takabayashi S."/>
            <person name="Kume K."/>
            <person name="Takagi M."/>
            <person name="Nakayama T."/>
            <person name="Kamikawa R."/>
            <person name="Inagaki Y."/>
            <person name="Hashimoto T."/>
        </authorList>
    </citation>
    <scope>NUCLEOTIDE SEQUENCE [LARGE SCALE GENOMIC DNA]</scope>
    <source>
        <strain evidence="2">NY0173</strain>
    </source>
</reference>